<dbReference type="Pfam" id="PF00621">
    <property type="entry name" value="RhoGEF"/>
    <property type="match status" value="1"/>
</dbReference>
<feature type="non-terminal residue" evidence="7">
    <location>
        <position position="500"/>
    </location>
</feature>
<feature type="region of interest" description="Disordered" evidence="4">
    <location>
        <begin position="51"/>
        <end position="86"/>
    </location>
</feature>
<keyword evidence="2" id="KW-0963">Cytoplasm</keyword>
<dbReference type="EMBL" id="MUJZ01068098">
    <property type="protein sequence ID" value="OTF69923.1"/>
    <property type="molecule type" value="Genomic_DNA"/>
</dbReference>
<dbReference type="Gene3D" id="1.20.900.10">
    <property type="entry name" value="Dbl homology (DH) domain"/>
    <property type="match status" value="1"/>
</dbReference>
<dbReference type="InterPro" id="IPR011993">
    <property type="entry name" value="PH-like_dom_sf"/>
</dbReference>
<dbReference type="CDD" id="cd00160">
    <property type="entry name" value="RhoGEF"/>
    <property type="match status" value="1"/>
</dbReference>
<dbReference type="PROSITE" id="PS50003">
    <property type="entry name" value="PH_DOMAIN"/>
    <property type="match status" value="1"/>
</dbReference>
<dbReference type="SMART" id="SM00325">
    <property type="entry name" value="RhoGEF"/>
    <property type="match status" value="1"/>
</dbReference>
<dbReference type="Pfam" id="PF22697">
    <property type="entry name" value="SOS1_NGEF_PH"/>
    <property type="match status" value="1"/>
</dbReference>
<dbReference type="PANTHER" id="PTHR47544:SF3">
    <property type="entry name" value="RHO GUANINE NUCLEOTIDE EXCHANGE FACTOR 4 ISOFORM X1"/>
    <property type="match status" value="1"/>
</dbReference>
<dbReference type="GO" id="GO:0005737">
    <property type="term" value="C:cytoplasm"/>
    <property type="evidence" value="ECO:0007669"/>
    <property type="project" value="UniProtKB-SubCell"/>
</dbReference>
<reference evidence="7 8" key="1">
    <citation type="submission" date="2017-03" db="EMBL/GenBank/DDBJ databases">
        <title>Genome Survey of Euroglyphus maynei.</title>
        <authorList>
            <person name="Arlian L.G."/>
            <person name="Morgan M.S."/>
            <person name="Rider S.D."/>
        </authorList>
    </citation>
    <scope>NUCLEOTIDE SEQUENCE [LARGE SCALE GENOMIC DNA]</scope>
    <source>
        <strain evidence="7">Arlian Lab</strain>
        <tissue evidence="7">Whole body</tissue>
    </source>
</reference>
<evidence type="ECO:0000256" key="4">
    <source>
        <dbReference type="SAM" id="MobiDB-lite"/>
    </source>
</evidence>
<feature type="domain" description="PH" evidence="5">
    <location>
        <begin position="313"/>
        <end position="423"/>
    </location>
</feature>
<dbReference type="InterPro" id="IPR001331">
    <property type="entry name" value="GDS_CDC24_CS"/>
</dbReference>
<comment type="caution">
    <text evidence="7">The sequence shown here is derived from an EMBL/GenBank/DDBJ whole genome shotgun (WGS) entry which is preliminary data.</text>
</comment>
<protein>
    <submittedName>
        <fullName evidence="7">Rho guanine nucleotide exchange factor-like protein</fullName>
    </submittedName>
</protein>
<name>A0A1Y3AQL2_EURMA</name>
<proteinExistence type="predicted"/>
<dbReference type="SUPFAM" id="SSF48065">
    <property type="entry name" value="DBL homology domain (DH-domain)"/>
    <property type="match status" value="1"/>
</dbReference>
<dbReference type="SUPFAM" id="SSF50729">
    <property type="entry name" value="PH domain-like"/>
    <property type="match status" value="1"/>
</dbReference>
<keyword evidence="3" id="KW-0344">Guanine-nucleotide releasing factor</keyword>
<dbReference type="SMART" id="SM00233">
    <property type="entry name" value="PH"/>
    <property type="match status" value="1"/>
</dbReference>
<gene>
    <name evidence="7" type="ORF">BLA29_004586</name>
</gene>
<evidence type="ECO:0000256" key="2">
    <source>
        <dbReference type="ARBA" id="ARBA00022490"/>
    </source>
</evidence>
<dbReference type="InterPro" id="IPR035899">
    <property type="entry name" value="DBL_dom_sf"/>
</dbReference>
<dbReference type="OrthoDB" id="660555at2759"/>
<evidence type="ECO:0000313" key="7">
    <source>
        <dbReference type="EMBL" id="OTF69923.1"/>
    </source>
</evidence>
<dbReference type="Proteomes" id="UP000194236">
    <property type="component" value="Unassembled WGS sequence"/>
</dbReference>
<evidence type="ECO:0000256" key="1">
    <source>
        <dbReference type="ARBA" id="ARBA00004496"/>
    </source>
</evidence>
<feature type="domain" description="DH" evidence="6">
    <location>
        <begin position="98"/>
        <end position="282"/>
    </location>
</feature>
<evidence type="ECO:0000313" key="8">
    <source>
        <dbReference type="Proteomes" id="UP000194236"/>
    </source>
</evidence>
<keyword evidence="8" id="KW-1185">Reference proteome</keyword>
<dbReference type="PROSITE" id="PS00741">
    <property type="entry name" value="DH_1"/>
    <property type="match status" value="1"/>
</dbReference>
<evidence type="ECO:0000256" key="3">
    <source>
        <dbReference type="ARBA" id="ARBA00022658"/>
    </source>
</evidence>
<dbReference type="InterPro" id="IPR000219">
    <property type="entry name" value="DH_dom"/>
</dbReference>
<evidence type="ECO:0000259" key="6">
    <source>
        <dbReference type="PROSITE" id="PS50010"/>
    </source>
</evidence>
<comment type="subcellular location">
    <subcellularLocation>
        <location evidence="1">Cytoplasm</location>
    </subcellularLocation>
</comment>
<dbReference type="InterPro" id="IPR001849">
    <property type="entry name" value="PH_domain"/>
</dbReference>
<dbReference type="Gene3D" id="2.30.29.30">
    <property type="entry name" value="Pleckstrin-homology domain (PH domain)/Phosphotyrosine-binding domain (PTB)"/>
    <property type="match status" value="1"/>
</dbReference>
<feature type="compositionally biased region" description="Low complexity" evidence="4">
    <location>
        <begin position="62"/>
        <end position="86"/>
    </location>
</feature>
<dbReference type="GO" id="GO:0035556">
    <property type="term" value="P:intracellular signal transduction"/>
    <property type="evidence" value="ECO:0007669"/>
    <property type="project" value="InterPro"/>
</dbReference>
<evidence type="ECO:0000259" key="5">
    <source>
        <dbReference type="PROSITE" id="PS50003"/>
    </source>
</evidence>
<dbReference type="PANTHER" id="PTHR47544">
    <property type="entry name" value="RHO GUANINE NUCLEOTIDE EXCHANGE FACTOR 4"/>
    <property type="match status" value="1"/>
</dbReference>
<dbReference type="GO" id="GO:0005085">
    <property type="term" value="F:guanyl-nucleotide exchange factor activity"/>
    <property type="evidence" value="ECO:0007669"/>
    <property type="project" value="UniProtKB-KW"/>
</dbReference>
<accession>A0A1Y3AQL2</accession>
<dbReference type="PROSITE" id="PS50010">
    <property type="entry name" value="DH_2"/>
    <property type="match status" value="1"/>
</dbReference>
<sequence length="500" mass="58163">MTTTQQPSISKTTVTCDDDEIRHGWIPASYVRLKVSQDETIEESLQNDNELISNENNDDNNDNNNMSPSSTTIMKTSSSPSSSMTTSTTIKLMSAEQVRSNVVLEILNTEKDFVKNLKDVIDGYLKPCRDRKDMFDSVRIATIFGNIEELYEFQSKFLEQLEQCVDRKNLAASCIGHCFLTNENGFECYSDFCKNHPLATSELQDLYTDHKYVIFFEGCRLLQNMIDISLDGFLLTPIQKICKYPLQLAELLKYTKAEHSDYVAVAEAYQCMQRVARLVNERKSRFESLEKLLSLEESFENWEGPSLLDTSSLLIHSGEITRITRTTWSKELTLFIFDHLLIMAKKDSRLLKKRTYLFKTRIDLDHIDPIISLDDNVKDGHFNVLAKNAFKFYYHPKQKWYLFQARSPEDKSVWLNAFEKQRQRCYDDERQGFRVSEQDKKSARLAYENHMKPKKPKQFGHYIRKPCYAPMKISRKPDTVIAEIPLGPMNGFQLDRYNRA</sequence>
<dbReference type="InterPro" id="IPR055251">
    <property type="entry name" value="SOS1_NGEF_PH"/>
</dbReference>
<dbReference type="AlphaFoldDB" id="A0A1Y3AQL2"/>
<organism evidence="7 8">
    <name type="scientific">Euroglyphus maynei</name>
    <name type="common">Mayne's house dust mite</name>
    <dbReference type="NCBI Taxonomy" id="6958"/>
    <lineage>
        <taxon>Eukaryota</taxon>
        <taxon>Metazoa</taxon>
        <taxon>Ecdysozoa</taxon>
        <taxon>Arthropoda</taxon>
        <taxon>Chelicerata</taxon>
        <taxon>Arachnida</taxon>
        <taxon>Acari</taxon>
        <taxon>Acariformes</taxon>
        <taxon>Sarcoptiformes</taxon>
        <taxon>Astigmata</taxon>
        <taxon>Psoroptidia</taxon>
        <taxon>Analgoidea</taxon>
        <taxon>Pyroglyphidae</taxon>
        <taxon>Pyroglyphinae</taxon>
        <taxon>Euroglyphus</taxon>
    </lineage>
</organism>